<protein>
    <submittedName>
        <fullName evidence="2">Uncharacterized protein</fullName>
    </submittedName>
</protein>
<comment type="caution">
    <text evidence="2">The sequence shown here is derived from an EMBL/GenBank/DDBJ whole genome shotgun (WGS) entry which is preliminary data.</text>
</comment>
<name>A0A8H8DFR7_9FUNG</name>
<evidence type="ECO:0000256" key="1">
    <source>
        <dbReference type="SAM" id="MobiDB-lite"/>
    </source>
</evidence>
<feature type="non-terminal residue" evidence="2">
    <location>
        <position position="1"/>
    </location>
</feature>
<feature type="region of interest" description="Disordered" evidence="1">
    <location>
        <begin position="81"/>
        <end position="120"/>
    </location>
</feature>
<organism evidence="2 3">
    <name type="scientific">Olpidium bornovanus</name>
    <dbReference type="NCBI Taxonomy" id="278681"/>
    <lineage>
        <taxon>Eukaryota</taxon>
        <taxon>Fungi</taxon>
        <taxon>Fungi incertae sedis</taxon>
        <taxon>Olpidiomycota</taxon>
        <taxon>Olpidiomycotina</taxon>
        <taxon>Olpidiomycetes</taxon>
        <taxon>Olpidiales</taxon>
        <taxon>Olpidiaceae</taxon>
        <taxon>Olpidium</taxon>
    </lineage>
</organism>
<feature type="compositionally biased region" description="Polar residues" evidence="1">
    <location>
        <begin position="88"/>
        <end position="100"/>
    </location>
</feature>
<evidence type="ECO:0000313" key="3">
    <source>
        <dbReference type="Proteomes" id="UP000673691"/>
    </source>
</evidence>
<keyword evidence="3" id="KW-1185">Reference proteome</keyword>
<dbReference type="AlphaFoldDB" id="A0A8H8DFR7"/>
<feature type="non-terminal residue" evidence="2">
    <location>
        <position position="120"/>
    </location>
</feature>
<dbReference type="EMBL" id="JAEFCI010012090">
    <property type="protein sequence ID" value="KAG5456217.1"/>
    <property type="molecule type" value="Genomic_DNA"/>
</dbReference>
<dbReference type="Proteomes" id="UP000673691">
    <property type="component" value="Unassembled WGS sequence"/>
</dbReference>
<proteinExistence type="predicted"/>
<evidence type="ECO:0000313" key="2">
    <source>
        <dbReference type="EMBL" id="KAG5456217.1"/>
    </source>
</evidence>
<reference evidence="2 3" key="1">
    <citation type="journal article" name="Sci. Rep.">
        <title>Genome-scale phylogenetic analyses confirm Olpidium as the closest living zoosporic fungus to the non-flagellated, terrestrial fungi.</title>
        <authorList>
            <person name="Chang Y."/>
            <person name="Rochon D."/>
            <person name="Sekimoto S."/>
            <person name="Wang Y."/>
            <person name="Chovatia M."/>
            <person name="Sandor L."/>
            <person name="Salamov A."/>
            <person name="Grigoriev I.V."/>
            <person name="Stajich J.E."/>
            <person name="Spatafora J.W."/>
        </authorList>
    </citation>
    <scope>NUCLEOTIDE SEQUENCE [LARGE SCALE GENOMIC DNA]</scope>
    <source>
        <strain evidence="2">S191</strain>
    </source>
</reference>
<sequence length="120" mass="12644">GRGRARPGSLCHVPDRLDRELPLSQRLLQIVDGDGAVSAAGEQTVAAASSSAVTPPRCRLWTSLPRDSSMSRVRRVHTLVRSRAAGSEPSSRPPTTSGNVQVPRAAVAAEGKGIRRWAAG</sequence>
<accession>A0A8H8DFR7</accession>
<gene>
    <name evidence="2" type="ORF">BJ554DRAFT_4102</name>
</gene>